<dbReference type="InterPro" id="IPR036086">
    <property type="entry name" value="ParB/Sulfiredoxin_sf"/>
</dbReference>
<name>A0A645AIW0_9ZZZZ</name>
<evidence type="ECO:0000256" key="3">
    <source>
        <dbReference type="ARBA" id="ARBA00023125"/>
    </source>
</evidence>
<comment type="caution">
    <text evidence="5">The sequence shown here is derived from an EMBL/GenBank/DDBJ whole genome shotgun (WGS) entry which is preliminary data.</text>
</comment>
<dbReference type="SMART" id="SM00470">
    <property type="entry name" value="ParB"/>
    <property type="match status" value="1"/>
</dbReference>
<evidence type="ECO:0000313" key="5">
    <source>
        <dbReference type="EMBL" id="MPM50793.1"/>
    </source>
</evidence>
<organism evidence="5">
    <name type="scientific">bioreactor metagenome</name>
    <dbReference type="NCBI Taxonomy" id="1076179"/>
    <lineage>
        <taxon>unclassified sequences</taxon>
        <taxon>metagenomes</taxon>
        <taxon>ecological metagenomes</taxon>
    </lineage>
</organism>
<dbReference type="InterPro" id="IPR041468">
    <property type="entry name" value="HTH_ParB/Spo0J"/>
</dbReference>
<gene>
    <name evidence="5" type="primary">noc_35</name>
    <name evidence="5" type="ORF">SDC9_97536</name>
</gene>
<sequence>MELEQRVLMLPIGSVSPNPAQPRQVFDPTTLEALAASIRENGILQPLTVRRRGEGQWELVAGERRLRAAKLAGLSNVPCLEWSANDAGSALLALVENLQREDLHYFEEADAISAFVQKTGMTQEAAAKKLGLSPSALANKLRLLRLSPECRRVLTESGLTERHARVLLRLDSENERLAAVKHAAAAGLNVAQTEQYVQRRIEALRHLPLKGRRAYIIKDVRLFLNSVDHGLQIIQSAGIDAKSQREETDEAIILTIRIPRDIHVKAPALLQDCNVIPPKTCYTDVG</sequence>
<feature type="domain" description="ParB-like N-terminal" evidence="4">
    <location>
        <begin position="8"/>
        <end position="98"/>
    </location>
</feature>
<evidence type="ECO:0000256" key="1">
    <source>
        <dbReference type="ARBA" id="ARBA00006295"/>
    </source>
</evidence>
<accession>A0A645AIW0</accession>
<dbReference type="InterPro" id="IPR003115">
    <property type="entry name" value="ParB_N"/>
</dbReference>
<dbReference type="InterPro" id="IPR004437">
    <property type="entry name" value="ParB/RepB/Spo0J"/>
</dbReference>
<dbReference type="GO" id="GO:0003677">
    <property type="term" value="F:DNA binding"/>
    <property type="evidence" value="ECO:0007669"/>
    <property type="project" value="UniProtKB-KW"/>
</dbReference>
<dbReference type="FunFam" id="1.10.10.2830:FF:000001">
    <property type="entry name" value="Chromosome partitioning protein ParB"/>
    <property type="match status" value="1"/>
</dbReference>
<dbReference type="Pfam" id="PF02195">
    <property type="entry name" value="ParB_N"/>
    <property type="match status" value="1"/>
</dbReference>
<keyword evidence="3" id="KW-0238">DNA-binding</keyword>
<dbReference type="FunFam" id="3.90.1530.30:FF:000001">
    <property type="entry name" value="Chromosome partitioning protein ParB"/>
    <property type="match status" value="1"/>
</dbReference>
<keyword evidence="2" id="KW-0159">Chromosome partition</keyword>
<dbReference type="Gene3D" id="1.10.10.2830">
    <property type="match status" value="1"/>
</dbReference>
<dbReference type="Pfam" id="PF17762">
    <property type="entry name" value="HTH_ParB"/>
    <property type="match status" value="1"/>
</dbReference>
<proteinExistence type="inferred from homology"/>
<dbReference type="GO" id="GO:0005694">
    <property type="term" value="C:chromosome"/>
    <property type="evidence" value="ECO:0007669"/>
    <property type="project" value="TreeGrafter"/>
</dbReference>
<evidence type="ECO:0000259" key="4">
    <source>
        <dbReference type="SMART" id="SM00470"/>
    </source>
</evidence>
<dbReference type="GO" id="GO:0007059">
    <property type="term" value="P:chromosome segregation"/>
    <property type="evidence" value="ECO:0007669"/>
    <property type="project" value="UniProtKB-KW"/>
</dbReference>
<dbReference type="EMBL" id="VSSQ01013129">
    <property type="protein sequence ID" value="MPM50793.1"/>
    <property type="molecule type" value="Genomic_DNA"/>
</dbReference>
<dbReference type="CDD" id="cd16393">
    <property type="entry name" value="SPO0J_N"/>
    <property type="match status" value="1"/>
</dbReference>
<dbReference type="SUPFAM" id="SSF110849">
    <property type="entry name" value="ParB/Sulfiredoxin"/>
    <property type="match status" value="1"/>
</dbReference>
<dbReference type="InterPro" id="IPR050336">
    <property type="entry name" value="Chromosome_partition/occlusion"/>
</dbReference>
<dbReference type="SUPFAM" id="SSF109709">
    <property type="entry name" value="KorB DNA-binding domain-like"/>
    <property type="match status" value="1"/>
</dbReference>
<dbReference type="Gene3D" id="3.90.1530.30">
    <property type="match status" value="1"/>
</dbReference>
<dbReference type="AlphaFoldDB" id="A0A645AIW0"/>
<reference evidence="5" key="1">
    <citation type="submission" date="2019-08" db="EMBL/GenBank/DDBJ databases">
        <authorList>
            <person name="Kucharzyk K."/>
            <person name="Murdoch R.W."/>
            <person name="Higgins S."/>
            <person name="Loffler F."/>
        </authorList>
    </citation>
    <scope>NUCLEOTIDE SEQUENCE</scope>
</reference>
<protein>
    <submittedName>
        <fullName evidence="5">Nucleoid occlusion protein</fullName>
    </submittedName>
</protein>
<dbReference type="PANTHER" id="PTHR33375:SF1">
    <property type="entry name" value="CHROMOSOME-PARTITIONING PROTEIN PARB-RELATED"/>
    <property type="match status" value="1"/>
</dbReference>
<comment type="similarity">
    <text evidence="1">Belongs to the ParB family.</text>
</comment>
<evidence type="ECO:0000256" key="2">
    <source>
        <dbReference type="ARBA" id="ARBA00022829"/>
    </source>
</evidence>
<dbReference type="NCBIfam" id="TIGR00180">
    <property type="entry name" value="parB_part"/>
    <property type="match status" value="1"/>
</dbReference>
<dbReference type="PANTHER" id="PTHR33375">
    <property type="entry name" value="CHROMOSOME-PARTITIONING PROTEIN PARB-RELATED"/>
    <property type="match status" value="1"/>
</dbReference>